<dbReference type="InterPro" id="IPR056823">
    <property type="entry name" value="TEN-like_YD-shell"/>
</dbReference>
<feature type="region of interest" description="Disordered" evidence="2">
    <location>
        <begin position="874"/>
        <end position="893"/>
    </location>
</feature>
<evidence type="ECO:0000259" key="3">
    <source>
        <dbReference type="Pfam" id="PF25023"/>
    </source>
</evidence>
<dbReference type="EMBL" id="FOBI01000004">
    <property type="protein sequence ID" value="SEK92911.1"/>
    <property type="molecule type" value="Genomic_DNA"/>
</dbReference>
<dbReference type="NCBIfam" id="TIGR03696">
    <property type="entry name" value="Rhs_assc_core"/>
    <property type="match status" value="1"/>
</dbReference>
<reference evidence="5" key="1">
    <citation type="submission" date="2016-10" db="EMBL/GenBank/DDBJ databases">
        <authorList>
            <person name="Varghese N."/>
            <person name="Submissions S."/>
        </authorList>
    </citation>
    <scope>NUCLEOTIDE SEQUENCE [LARGE SCALE GENOMIC DNA]</scope>
    <source>
        <strain evidence="5">CGMCC 1.9127</strain>
    </source>
</reference>
<dbReference type="InterPro" id="IPR031325">
    <property type="entry name" value="RHS_repeat"/>
</dbReference>
<dbReference type="InterPro" id="IPR022385">
    <property type="entry name" value="Rhs_assc_core"/>
</dbReference>
<dbReference type="OrthoDB" id="6224876at2"/>
<evidence type="ECO:0000256" key="1">
    <source>
        <dbReference type="ARBA" id="ARBA00022737"/>
    </source>
</evidence>
<dbReference type="PANTHER" id="PTHR32305:SF15">
    <property type="entry name" value="PROTEIN RHSA-RELATED"/>
    <property type="match status" value="1"/>
</dbReference>
<keyword evidence="5" id="KW-1185">Reference proteome</keyword>
<dbReference type="Pfam" id="PF25023">
    <property type="entry name" value="TEN_YD-shell"/>
    <property type="match status" value="1"/>
</dbReference>
<dbReference type="PANTHER" id="PTHR32305">
    <property type="match status" value="1"/>
</dbReference>
<feature type="compositionally biased region" description="Gly residues" evidence="2">
    <location>
        <begin position="876"/>
        <end position="893"/>
    </location>
</feature>
<feature type="compositionally biased region" description="Basic and acidic residues" evidence="2">
    <location>
        <begin position="391"/>
        <end position="403"/>
    </location>
</feature>
<gene>
    <name evidence="4" type="ORF">SAMN05216262_10417</name>
</gene>
<evidence type="ECO:0000313" key="4">
    <source>
        <dbReference type="EMBL" id="SEK92911.1"/>
    </source>
</evidence>
<organism evidence="4 5">
    <name type="scientific">Colwellia chukchiensis</name>
    <dbReference type="NCBI Taxonomy" id="641665"/>
    <lineage>
        <taxon>Bacteria</taxon>
        <taxon>Pseudomonadati</taxon>
        <taxon>Pseudomonadota</taxon>
        <taxon>Gammaproteobacteria</taxon>
        <taxon>Alteromonadales</taxon>
        <taxon>Colwelliaceae</taxon>
        <taxon>Colwellia</taxon>
    </lineage>
</organism>
<evidence type="ECO:0000313" key="5">
    <source>
        <dbReference type="Proteomes" id="UP000199297"/>
    </source>
</evidence>
<accession>A0A1H7L1L2</accession>
<keyword evidence="1" id="KW-0677">Repeat</keyword>
<evidence type="ECO:0000256" key="2">
    <source>
        <dbReference type="SAM" id="MobiDB-lite"/>
    </source>
</evidence>
<dbReference type="Proteomes" id="UP000199297">
    <property type="component" value="Unassembled WGS sequence"/>
</dbReference>
<name>A0A1H7L1L2_9GAMM</name>
<proteinExistence type="predicted"/>
<protein>
    <submittedName>
        <fullName evidence="4">RHS repeat-associated core domain-containing protein</fullName>
    </submittedName>
</protein>
<dbReference type="Gene3D" id="2.180.10.10">
    <property type="entry name" value="RHS repeat-associated core"/>
    <property type="match status" value="2"/>
</dbReference>
<dbReference type="STRING" id="641665.GCA_002104455_02990"/>
<sequence length="1601" mass="174383">MNHIFITLQIKCIFTIILSIFSFLSLAVEEVEPIVEWEKKQNAEQRLEIFGDDFLGDAIDPHTGTLVFNQTDISLPGNSHLPVTLSRKRTSGFTYKDGIDAEFGDWTLSVPRIKVISLDVRPWIGARCSKPSKEILSAYNYGRIGSHTTVTTTGYSNGIQLEVPGQASQQIIDNNGVAIWPSTAKKVTVKNWYFTCTIASDGGEGLIGHAPNGDVYRFDHAYVLDSPKMGFVGANPLERNVYILAASQVSDVNGNWVKYQYDSLNRLTSIYAKDERRINLGYTGDSKLIRTAAVAGKVWHYDYRVNSFIRTDWMPFAGQALNGQVLAKVTQPDGNYWSFNLDLMTGTPAPSGRSRCPKWSRTVSLTHPYGATGTFVLKDTEHRQIYAKQARRLENCPDSEPEKPPGGIGGSDIPLDDDVTTSTMAVVEKSVTGPSMTPATWRYQYESDKGPSESSSADRTNWTKVSTPEGHHTYYHAWVNEPLGGRLVKKEIRSTATGAIKKAEQYTYLKEIPVGNSPIIQAPGPGDAKNPIHTTKIVITQDGDTYTQEFGFNTNHSSSNYSYAKPIMQSVKSNISTLARVTLTEYSHKKNKWILGLPTKQTINSRVTQENTYNTLGHKIAEQRNGALFATYSYHNDGTFASATDANGREIQALLYKRGTPQKVTRADGNSVYQYVDDFGRISSITDALGNTVSYSRDSMGRLITADLPDSWASVNHSYNFSSSPIHTITKGNAESTITYDAMFRPILVATKDTLTNKTTFINYDYDSAGREVFSSFPSVSSTSTAGIASEYDSLNRITRKRETVAPYATTLTSYHSGHRRTETDPAGNKTDYYHYGYDGANYKDVKSLYSPLGIFTNINKNVWGEITSIKQWGSQGSGGSGNTPGDDIGGGSGGGAVITPVIPTNEGDKKIKPPGIDIPIELNSASNDIDDRDSGTGISLTRSYYYDSKHRLCRISEPDVGDTLYQYDASGWLIAYQKGAISGSACVSPSGNAKVSLLRDDVGRIIKRDFSHSLTHDITKTYDANGNVLTVNRDGIEWIYSYNSLNFPTSEQLKVDGRQYVLAYGYNSAGQLSSMVYPSGKTINYNPDGLGRPRQANYGGSYYASNIQYHASGQVSRLSYGNGHVFQQWLNERLLPSRLLTSKGNIKALDMSYNYDQRKLTTSITDTALGNNNRMMTYDALERITSASGPWGSGEFSYDSLGNILTKDLGSRKVSLSYDADNRLIGAIDTGGLGGNTGTRDFAYDNRGNTITAGNLNFNYDYADQPVSMYGSTSGSYRYDGNLKRVKATIAGKTIYNVYNLAGKLIHIDNVSSNKRTDYINAGSRTVARVVNDVPTYVHHDSLGSPVSGTNAAGGILWRERYSPFGITIDNAEANNDQAGYTGHIKDSDTGLVYMQARYYDPVIGRFYSNDPVDYAGHLQRGNPVQGFNRYAYVNNNPYKYTDPDGEFLNIITGAIGAYTAYNQARDMGFSKEEALIAGGVGALIGVVSGGAGSKVATGLIKQLAPATTKQLAKETAKTVTAGATSAGVTQASADAAGDIAQGNPVDVDGAKVAGKAFEGGATAAIGTVSTVGVVGKNVVSEVAEAAIVITAQEVRREDQ</sequence>
<feature type="domain" description="Teneurin-like YD-shell" evidence="3">
    <location>
        <begin position="1145"/>
        <end position="1439"/>
    </location>
</feature>
<dbReference type="Pfam" id="PF05593">
    <property type="entry name" value="RHS_repeat"/>
    <property type="match status" value="1"/>
</dbReference>
<feature type="region of interest" description="Disordered" evidence="2">
    <location>
        <begin position="390"/>
        <end position="418"/>
    </location>
</feature>
<dbReference type="InterPro" id="IPR050708">
    <property type="entry name" value="T6SS_VgrG/RHS"/>
</dbReference>
<dbReference type="RefSeq" id="WP_085284504.1">
    <property type="nucleotide sequence ID" value="NZ_FOBI01000004.1"/>
</dbReference>